<evidence type="ECO:0000256" key="2">
    <source>
        <dbReference type="ARBA" id="ARBA00022692"/>
    </source>
</evidence>
<keyword evidence="2 5" id="KW-0812">Transmembrane</keyword>
<keyword evidence="3 5" id="KW-1133">Transmembrane helix</keyword>
<evidence type="ECO:0000256" key="5">
    <source>
        <dbReference type="SAM" id="Phobius"/>
    </source>
</evidence>
<evidence type="ECO:0000259" key="6">
    <source>
        <dbReference type="Pfam" id="PF04116"/>
    </source>
</evidence>
<dbReference type="EMBL" id="JAGRRH010000007">
    <property type="protein sequence ID" value="KAG7366632.1"/>
    <property type="molecule type" value="Genomic_DNA"/>
</dbReference>
<name>A0A9K3LR63_9STRA</name>
<evidence type="ECO:0000256" key="1">
    <source>
        <dbReference type="ARBA" id="ARBA00004370"/>
    </source>
</evidence>
<evidence type="ECO:0000313" key="8">
    <source>
        <dbReference type="Proteomes" id="UP000693970"/>
    </source>
</evidence>
<comment type="subcellular location">
    <subcellularLocation>
        <location evidence="1">Membrane</location>
    </subcellularLocation>
</comment>
<dbReference type="GO" id="GO:0016020">
    <property type="term" value="C:membrane"/>
    <property type="evidence" value="ECO:0007669"/>
    <property type="project" value="UniProtKB-SubCell"/>
</dbReference>
<dbReference type="GO" id="GO:0008610">
    <property type="term" value="P:lipid biosynthetic process"/>
    <property type="evidence" value="ECO:0007669"/>
    <property type="project" value="InterPro"/>
</dbReference>
<dbReference type="InterPro" id="IPR050307">
    <property type="entry name" value="Sterol_Desaturase_Related"/>
</dbReference>
<dbReference type="Pfam" id="PF04116">
    <property type="entry name" value="FA_hydroxylase"/>
    <property type="match status" value="1"/>
</dbReference>
<feature type="domain" description="Fatty acid hydroxylase" evidence="6">
    <location>
        <begin position="226"/>
        <end position="356"/>
    </location>
</feature>
<dbReference type="GO" id="GO:0016491">
    <property type="term" value="F:oxidoreductase activity"/>
    <property type="evidence" value="ECO:0007669"/>
    <property type="project" value="InterPro"/>
</dbReference>
<dbReference type="PANTHER" id="PTHR11863">
    <property type="entry name" value="STEROL DESATURASE"/>
    <property type="match status" value="1"/>
</dbReference>
<sequence>MSFSATFSSRTLEAILLTSFAVLAVCFAGLTENKQQNETLDGSDSFLGTVSVPFPGSGWIDNMALKRDASLIMADGTTYSSAYAAILYNDPLANPCRNFNAWVNSFFFSNNVAAWFITTLNSVELAHYILCYLRNFIGAMVVYYGTAAVFHYFCYVHPMSRKIYEEQGRARPTWDTIKNQIQLSQASLTIYTMLPVLDEFLVESGYTKVYHTIEEIGGWPSHIASMLLYFACVEIGIYWMHRTLHTNKFLYKHVHLKHHQYKSPETLTPWASIAFHPLDGMLQASPYVFMLPVVPCHYLTHFGLLFFTAIWATYIHDAMDWNIDPIMGSKYHTVHHTHYIYNYGQVFTFCDWFWGTLRIPEGPTGVASSVTKKKVV</sequence>
<comment type="caution">
    <text evidence="7">The sequence shown here is derived from an EMBL/GenBank/DDBJ whole genome shotgun (WGS) entry which is preliminary data.</text>
</comment>
<dbReference type="AlphaFoldDB" id="A0A9K3LR63"/>
<reference evidence="7" key="1">
    <citation type="journal article" date="2021" name="Sci. Rep.">
        <title>Diploid genomic architecture of Nitzschia inconspicua, an elite biomass production diatom.</title>
        <authorList>
            <person name="Oliver A."/>
            <person name="Podell S."/>
            <person name="Pinowska A."/>
            <person name="Traller J.C."/>
            <person name="Smith S.R."/>
            <person name="McClure R."/>
            <person name="Beliaev A."/>
            <person name="Bohutskyi P."/>
            <person name="Hill E.A."/>
            <person name="Rabines A."/>
            <person name="Zheng H."/>
            <person name="Allen L.Z."/>
            <person name="Kuo A."/>
            <person name="Grigoriev I.V."/>
            <person name="Allen A.E."/>
            <person name="Hazlebeck D."/>
            <person name="Allen E.E."/>
        </authorList>
    </citation>
    <scope>NUCLEOTIDE SEQUENCE</scope>
    <source>
        <strain evidence="7">Hildebrandi</strain>
    </source>
</reference>
<keyword evidence="8" id="KW-1185">Reference proteome</keyword>
<evidence type="ECO:0000256" key="4">
    <source>
        <dbReference type="ARBA" id="ARBA00023136"/>
    </source>
</evidence>
<reference evidence="7" key="2">
    <citation type="submission" date="2021-04" db="EMBL/GenBank/DDBJ databases">
        <authorList>
            <person name="Podell S."/>
        </authorList>
    </citation>
    <scope>NUCLEOTIDE SEQUENCE</scope>
    <source>
        <strain evidence="7">Hildebrandi</strain>
    </source>
</reference>
<protein>
    <submittedName>
        <fullName evidence="7">Fatty acid hydroxylase superfamily protein</fullName>
    </submittedName>
</protein>
<organism evidence="7 8">
    <name type="scientific">Nitzschia inconspicua</name>
    <dbReference type="NCBI Taxonomy" id="303405"/>
    <lineage>
        <taxon>Eukaryota</taxon>
        <taxon>Sar</taxon>
        <taxon>Stramenopiles</taxon>
        <taxon>Ochrophyta</taxon>
        <taxon>Bacillariophyta</taxon>
        <taxon>Bacillariophyceae</taxon>
        <taxon>Bacillariophycidae</taxon>
        <taxon>Bacillariales</taxon>
        <taxon>Bacillariaceae</taxon>
        <taxon>Nitzschia</taxon>
    </lineage>
</organism>
<dbReference type="GO" id="GO:0005506">
    <property type="term" value="F:iron ion binding"/>
    <property type="evidence" value="ECO:0007669"/>
    <property type="project" value="InterPro"/>
</dbReference>
<gene>
    <name evidence="7" type="ORF">IV203_029302</name>
</gene>
<feature type="transmembrane region" description="Helical" evidence="5">
    <location>
        <begin position="287"/>
        <end position="312"/>
    </location>
</feature>
<feature type="transmembrane region" description="Helical" evidence="5">
    <location>
        <begin position="136"/>
        <end position="155"/>
    </location>
</feature>
<dbReference type="Proteomes" id="UP000693970">
    <property type="component" value="Unassembled WGS sequence"/>
</dbReference>
<keyword evidence="4 5" id="KW-0472">Membrane</keyword>
<proteinExistence type="predicted"/>
<dbReference type="InterPro" id="IPR006694">
    <property type="entry name" value="Fatty_acid_hydroxylase"/>
</dbReference>
<feature type="transmembrane region" description="Helical" evidence="5">
    <location>
        <begin position="12"/>
        <end position="30"/>
    </location>
</feature>
<accession>A0A9K3LR63</accession>
<evidence type="ECO:0000256" key="3">
    <source>
        <dbReference type="ARBA" id="ARBA00022989"/>
    </source>
</evidence>
<feature type="transmembrane region" description="Helical" evidence="5">
    <location>
        <begin position="112"/>
        <end position="130"/>
    </location>
</feature>
<dbReference type="OrthoDB" id="408954at2759"/>
<evidence type="ECO:0000313" key="7">
    <source>
        <dbReference type="EMBL" id="KAG7366632.1"/>
    </source>
</evidence>
<feature type="transmembrane region" description="Helical" evidence="5">
    <location>
        <begin position="223"/>
        <end position="241"/>
    </location>
</feature>